<dbReference type="PROSITE" id="PS51352">
    <property type="entry name" value="THIOREDOXIN_2"/>
    <property type="match status" value="1"/>
</dbReference>
<dbReference type="PANTHER" id="PTHR45663:SF11">
    <property type="entry name" value="GEO12009P1"/>
    <property type="match status" value="1"/>
</dbReference>
<accession>A0A926HN56</accession>
<dbReference type="InterPro" id="IPR036249">
    <property type="entry name" value="Thioredoxin-like_sf"/>
</dbReference>
<keyword evidence="6 10" id="KW-0676">Redox-active center</keyword>
<comment type="caution">
    <text evidence="12">The sequence shown here is derived from an EMBL/GenBank/DDBJ whole genome shotgun (WGS) entry which is preliminary data.</text>
</comment>
<evidence type="ECO:0000313" key="13">
    <source>
        <dbReference type="Proteomes" id="UP000654279"/>
    </source>
</evidence>
<dbReference type="FunFam" id="3.40.30.10:FF:000001">
    <property type="entry name" value="Thioredoxin"/>
    <property type="match status" value="1"/>
</dbReference>
<protein>
    <recommendedName>
        <fullName evidence="2 7">Thioredoxin</fullName>
    </recommendedName>
</protein>
<dbReference type="EMBL" id="JACRSO010000003">
    <property type="protein sequence ID" value="MBC8529310.1"/>
    <property type="molecule type" value="Genomic_DNA"/>
</dbReference>
<evidence type="ECO:0000256" key="2">
    <source>
        <dbReference type="ARBA" id="ARBA00020570"/>
    </source>
</evidence>
<dbReference type="Gene3D" id="3.40.30.10">
    <property type="entry name" value="Glutaredoxin"/>
    <property type="match status" value="1"/>
</dbReference>
<evidence type="ECO:0000256" key="8">
    <source>
        <dbReference type="PIRNR" id="PIRNR000077"/>
    </source>
</evidence>
<comment type="similarity">
    <text evidence="1 8">Belongs to the thioredoxin family.</text>
</comment>
<dbReference type="GO" id="GO:0045454">
    <property type="term" value="P:cell redox homeostasis"/>
    <property type="evidence" value="ECO:0007669"/>
    <property type="project" value="TreeGrafter"/>
</dbReference>
<dbReference type="Pfam" id="PF00085">
    <property type="entry name" value="Thioredoxin"/>
    <property type="match status" value="1"/>
</dbReference>
<evidence type="ECO:0000256" key="3">
    <source>
        <dbReference type="ARBA" id="ARBA00022448"/>
    </source>
</evidence>
<feature type="site" description="Deprotonates C-terminal active site Cys" evidence="9">
    <location>
        <position position="25"/>
    </location>
</feature>
<sequence>MNTVTITQDNFDSLALAPGKTVLLDFWAPWCAPCKMQAPVLEALAQELPDVTVGKINIDEQPALAQRFAIQSIPTLVILKDGQFHQSLVGVTGKAELRAALAL</sequence>
<dbReference type="CDD" id="cd02947">
    <property type="entry name" value="TRX_family"/>
    <property type="match status" value="1"/>
</dbReference>
<dbReference type="PANTHER" id="PTHR45663">
    <property type="entry name" value="GEO12009P1"/>
    <property type="match status" value="1"/>
</dbReference>
<name>A0A926HN56_9FIRM</name>
<keyword evidence="13" id="KW-1185">Reference proteome</keyword>
<reference evidence="12" key="1">
    <citation type="submission" date="2020-08" db="EMBL/GenBank/DDBJ databases">
        <title>Genome public.</title>
        <authorList>
            <person name="Liu C."/>
            <person name="Sun Q."/>
        </authorList>
    </citation>
    <scope>NUCLEOTIDE SEQUENCE</scope>
    <source>
        <strain evidence="12">NSJ-44</strain>
    </source>
</reference>
<feature type="disulfide bond" description="Redox-active" evidence="10">
    <location>
        <begin position="31"/>
        <end position="34"/>
    </location>
</feature>
<feature type="active site" description="Nucleophile" evidence="9">
    <location>
        <position position="31"/>
    </location>
</feature>
<dbReference type="PIRSF" id="PIRSF000077">
    <property type="entry name" value="Thioredoxin"/>
    <property type="match status" value="1"/>
</dbReference>
<evidence type="ECO:0000256" key="7">
    <source>
        <dbReference type="NCBIfam" id="TIGR01068"/>
    </source>
</evidence>
<proteinExistence type="inferred from homology"/>
<feature type="site" description="Contributes to redox potential value" evidence="9">
    <location>
        <position position="33"/>
    </location>
</feature>
<evidence type="ECO:0000256" key="4">
    <source>
        <dbReference type="ARBA" id="ARBA00022982"/>
    </source>
</evidence>
<evidence type="ECO:0000256" key="10">
    <source>
        <dbReference type="PIRSR" id="PIRSR000077-4"/>
    </source>
</evidence>
<evidence type="ECO:0000259" key="11">
    <source>
        <dbReference type="PROSITE" id="PS51352"/>
    </source>
</evidence>
<dbReference type="InterPro" id="IPR013766">
    <property type="entry name" value="Thioredoxin_domain"/>
</dbReference>
<dbReference type="InterPro" id="IPR017937">
    <property type="entry name" value="Thioredoxin_CS"/>
</dbReference>
<dbReference type="NCBIfam" id="TIGR01068">
    <property type="entry name" value="thioredoxin"/>
    <property type="match status" value="1"/>
</dbReference>
<dbReference type="InterPro" id="IPR005746">
    <property type="entry name" value="Thioredoxin"/>
</dbReference>
<dbReference type="RefSeq" id="WP_249285173.1">
    <property type="nucleotide sequence ID" value="NZ_JACRSO010000003.1"/>
</dbReference>
<keyword evidence="3" id="KW-0813">Transport</keyword>
<organism evidence="12 13">
    <name type="scientific">Luoshenia tenuis</name>
    <dbReference type="NCBI Taxonomy" id="2763654"/>
    <lineage>
        <taxon>Bacteria</taxon>
        <taxon>Bacillati</taxon>
        <taxon>Bacillota</taxon>
        <taxon>Clostridia</taxon>
        <taxon>Christensenellales</taxon>
        <taxon>Christensenellaceae</taxon>
        <taxon>Luoshenia</taxon>
    </lineage>
</organism>
<dbReference type="Proteomes" id="UP000654279">
    <property type="component" value="Unassembled WGS sequence"/>
</dbReference>
<keyword evidence="5 10" id="KW-1015">Disulfide bond</keyword>
<dbReference type="SUPFAM" id="SSF52833">
    <property type="entry name" value="Thioredoxin-like"/>
    <property type="match status" value="1"/>
</dbReference>
<keyword evidence="4" id="KW-0249">Electron transport</keyword>
<feature type="active site" description="Nucleophile" evidence="9">
    <location>
        <position position="34"/>
    </location>
</feature>
<feature type="site" description="Contributes to redox potential value" evidence="9">
    <location>
        <position position="32"/>
    </location>
</feature>
<dbReference type="GO" id="GO:0015035">
    <property type="term" value="F:protein-disulfide reductase activity"/>
    <property type="evidence" value="ECO:0007669"/>
    <property type="project" value="UniProtKB-UniRule"/>
</dbReference>
<dbReference type="PRINTS" id="PR00421">
    <property type="entry name" value="THIOREDOXIN"/>
</dbReference>
<feature type="domain" description="Thioredoxin" evidence="11">
    <location>
        <begin position="1"/>
        <end position="103"/>
    </location>
</feature>
<evidence type="ECO:0000313" key="12">
    <source>
        <dbReference type="EMBL" id="MBC8529310.1"/>
    </source>
</evidence>
<evidence type="ECO:0000256" key="6">
    <source>
        <dbReference type="ARBA" id="ARBA00023284"/>
    </source>
</evidence>
<dbReference type="AlphaFoldDB" id="A0A926HN56"/>
<evidence type="ECO:0000256" key="9">
    <source>
        <dbReference type="PIRSR" id="PIRSR000077-1"/>
    </source>
</evidence>
<evidence type="ECO:0000256" key="5">
    <source>
        <dbReference type="ARBA" id="ARBA00023157"/>
    </source>
</evidence>
<dbReference type="PROSITE" id="PS00194">
    <property type="entry name" value="THIOREDOXIN_1"/>
    <property type="match status" value="1"/>
</dbReference>
<evidence type="ECO:0000256" key="1">
    <source>
        <dbReference type="ARBA" id="ARBA00008987"/>
    </source>
</evidence>
<dbReference type="GO" id="GO:0005829">
    <property type="term" value="C:cytosol"/>
    <property type="evidence" value="ECO:0007669"/>
    <property type="project" value="TreeGrafter"/>
</dbReference>
<gene>
    <name evidence="12" type="primary">trxA</name>
    <name evidence="12" type="ORF">H8699_07710</name>
</gene>